<evidence type="ECO:0000313" key="1">
    <source>
        <dbReference type="EMBL" id="CAD1830218.1"/>
    </source>
</evidence>
<proteinExistence type="predicted"/>
<sequence>MYRGDSVRGTGKTLSVRRSVGRARIRPNRRARGVTDKMVSEHKKNTKTIIEMPRVFMLGMHNMKPISARRVRPGVAEEIFSSRFSSSLVEAVRRANFGGPHDLQAI</sequence>
<accession>A0A6V7PHU4</accession>
<organism evidence="1">
    <name type="scientific">Ananas comosus var. bracteatus</name>
    <name type="common">red pineapple</name>
    <dbReference type="NCBI Taxonomy" id="296719"/>
    <lineage>
        <taxon>Eukaryota</taxon>
        <taxon>Viridiplantae</taxon>
        <taxon>Streptophyta</taxon>
        <taxon>Embryophyta</taxon>
        <taxon>Tracheophyta</taxon>
        <taxon>Spermatophyta</taxon>
        <taxon>Magnoliopsida</taxon>
        <taxon>Liliopsida</taxon>
        <taxon>Poales</taxon>
        <taxon>Bromeliaceae</taxon>
        <taxon>Bromelioideae</taxon>
        <taxon>Ananas</taxon>
    </lineage>
</organism>
<protein>
    <submittedName>
        <fullName evidence="1">Uncharacterized protein</fullName>
    </submittedName>
</protein>
<dbReference type="AlphaFoldDB" id="A0A6V7PHU4"/>
<dbReference type="EMBL" id="LR862148">
    <property type="protein sequence ID" value="CAD1830218.1"/>
    <property type="molecule type" value="Genomic_DNA"/>
</dbReference>
<name>A0A6V7PHU4_ANACO</name>
<gene>
    <name evidence="1" type="ORF">CB5_LOCUS13429</name>
</gene>
<reference evidence="1" key="1">
    <citation type="submission" date="2020-07" db="EMBL/GenBank/DDBJ databases">
        <authorList>
            <person name="Lin J."/>
        </authorList>
    </citation>
    <scope>NUCLEOTIDE SEQUENCE</scope>
</reference>